<organism evidence="1 2">
    <name type="scientific">Aspergillus phoenicis ATCC 13157</name>
    <dbReference type="NCBI Taxonomy" id="1353007"/>
    <lineage>
        <taxon>Eukaryota</taxon>
        <taxon>Fungi</taxon>
        <taxon>Dikarya</taxon>
        <taxon>Ascomycota</taxon>
        <taxon>Pezizomycotina</taxon>
        <taxon>Eurotiomycetes</taxon>
        <taxon>Eurotiomycetidae</taxon>
        <taxon>Eurotiales</taxon>
        <taxon>Aspergillaceae</taxon>
        <taxon>Aspergillus</taxon>
    </lineage>
</organism>
<reference evidence="1 2" key="1">
    <citation type="submission" date="2018-07" db="EMBL/GenBank/DDBJ databases">
        <title>Section-level genome sequencing of Aspergillus section Nigri to investigate inter- and intra-species variation.</title>
        <authorList>
            <consortium name="DOE Joint Genome Institute"/>
            <person name="Vesth T.C."/>
            <person name="Nybo J.L."/>
            <person name="Theobald S."/>
            <person name="Frisvad J.C."/>
            <person name="Larsen T.O."/>
            <person name="Nielsen K.F."/>
            <person name="Hoof J.B."/>
            <person name="Brandl J."/>
            <person name="Salamov A."/>
            <person name="Riley R."/>
            <person name="Gladden J.M."/>
            <person name="Phatale P."/>
            <person name="Nielsen M.T."/>
            <person name="Lyhne E.K."/>
            <person name="Kogle M.E."/>
            <person name="Strasser K."/>
            <person name="McDonnell E."/>
            <person name="Barry K."/>
            <person name="Clum A."/>
            <person name="Chen C."/>
            <person name="Nolan M."/>
            <person name="Sandor L."/>
            <person name="Kuo A."/>
            <person name="Lipzen A."/>
            <person name="Hainaut M."/>
            <person name="Drula E."/>
            <person name="Tsang A."/>
            <person name="Magnuson J.K."/>
            <person name="Henrissat B."/>
            <person name="Wiebenga A."/>
            <person name="Simmons B.A."/>
            <person name="Makela M.R."/>
            <person name="De vries R.P."/>
            <person name="Grigoriev I.V."/>
            <person name="Mortensen U.H."/>
            <person name="Baker S.E."/>
            <person name="Andersen M.R."/>
        </authorList>
    </citation>
    <scope>NUCLEOTIDE SEQUENCE [LARGE SCALE GENOMIC DNA]</scope>
    <source>
        <strain evidence="1 2">ATCC 13157</strain>
    </source>
</reference>
<dbReference type="EMBL" id="KZ851862">
    <property type="protein sequence ID" value="RDK39108.1"/>
    <property type="molecule type" value="Genomic_DNA"/>
</dbReference>
<gene>
    <name evidence="1" type="ORF">M752DRAFT_269220</name>
</gene>
<keyword evidence="2" id="KW-1185">Reference proteome</keyword>
<dbReference type="AlphaFoldDB" id="A0A370PA85"/>
<evidence type="ECO:0000313" key="2">
    <source>
        <dbReference type="Proteomes" id="UP000254937"/>
    </source>
</evidence>
<sequence length="343" mass="39057">MYTTRNVTDQNIIPSTLASRECKPSIGRRRRLRIRDERSGNARDHYLNQNVIKIRYGKMERQLPTRGVRVLDTQIAPERYGVKREYHDPSTPSADSTQVNEGFKFLAVPTETDDLEATCTKLKELAKTVEQGNSLALFTGLKLATYPSKSDPESVAMSQLTPEELWMYETWKEMKMIQDAESTIGDRSCGEEDRNGMKLPYFDWEQNVAPVPQGAQSLKRFTQRAAAMDVAFGHQGATPENASWLTSHMIFMLPLVKAVTKITNIKKNLKNNHQSRHTRGLTDMEAAEVETARKLVAIATKNRAREMEKIRRLTKSIEEDALIIRGRAEALERSRHTSTVPHR</sequence>
<name>A0A370PA85_ASPPH</name>
<proteinExistence type="predicted"/>
<protein>
    <submittedName>
        <fullName evidence="1">Uncharacterized protein</fullName>
    </submittedName>
</protein>
<evidence type="ECO:0000313" key="1">
    <source>
        <dbReference type="EMBL" id="RDK39108.1"/>
    </source>
</evidence>
<dbReference type="Proteomes" id="UP000254937">
    <property type="component" value="Unassembled WGS sequence"/>
</dbReference>
<accession>A0A370PA85</accession>